<dbReference type="GO" id="GO:0005634">
    <property type="term" value="C:nucleus"/>
    <property type="evidence" value="ECO:0007669"/>
    <property type="project" value="UniProtKB-UniRule"/>
</dbReference>
<dbReference type="InterPro" id="IPR009071">
    <property type="entry name" value="HMG_box_dom"/>
</dbReference>
<keyword evidence="1" id="KW-0805">Transcription regulation</keyword>
<dbReference type="Pfam" id="PF00505">
    <property type="entry name" value="HMG_box"/>
    <property type="match status" value="1"/>
</dbReference>
<dbReference type="Gene3D" id="1.10.30.10">
    <property type="entry name" value="High mobility group box domain"/>
    <property type="match status" value="1"/>
</dbReference>
<evidence type="ECO:0000256" key="2">
    <source>
        <dbReference type="ARBA" id="ARBA00023125"/>
    </source>
</evidence>
<evidence type="ECO:0000256" key="5">
    <source>
        <dbReference type="SAM" id="MobiDB-lite"/>
    </source>
</evidence>
<gene>
    <name evidence="7" type="ORF">K493DRAFT_411840</name>
</gene>
<dbReference type="FunFam" id="1.10.30.10:FF:000041">
    <property type="entry name" value="HMG box family protein"/>
    <property type="match status" value="1"/>
</dbReference>
<keyword evidence="3" id="KW-0804">Transcription</keyword>
<dbReference type="CDD" id="cd01389">
    <property type="entry name" value="HMG-box_ROX1-like"/>
    <property type="match status" value="1"/>
</dbReference>
<dbReference type="InterPro" id="IPR036910">
    <property type="entry name" value="HMG_box_dom_sf"/>
</dbReference>
<feature type="region of interest" description="Disordered" evidence="5">
    <location>
        <begin position="189"/>
        <end position="257"/>
    </location>
</feature>
<dbReference type="PANTHER" id="PTHR10270">
    <property type="entry name" value="SOX TRANSCRIPTION FACTOR"/>
    <property type="match status" value="1"/>
</dbReference>
<dbReference type="EMBL" id="MCFE01000677">
    <property type="protein sequence ID" value="ORX82235.1"/>
    <property type="molecule type" value="Genomic_DNA"/>
</dbReference>
<feature type="compositionally biased region" description="Polar residues" evidence="5">
    <location>
        <begin position="231"/>
        <end position="257"/>
    </location>
</feature>
<dbReference type="GO" id="GO:0001228">
    <property type="term" value="F:DNA-binding transcription activator activity, RNA polymerase II-specific"/>
    <property type="evidence" value="ECO:0007669"/>
    <property type="project" value="TreeGrafter"/>
</dbReference>
<reference evidence="7 8" key="1">
    <citation type="submission" date="2016-07" db="EMBL/GenBank/DDBJ databases">
        <title>Pervasive Adenine N6-methylation of Active Genes in Fungi.</title>
        <authorList>
            <consortium name="DOE Joint Genome Institute"/>
            <person name="Mondo S.J."/>
            <person name="Dannebaum R.O."/>
            <person name="Kuo R.C."/>
            <person name="Labutti K."/>
            <person name="Haridas S."/>
            <person name="Kuo A."/>
            <person name="Salamov A."/>
            <person name="Ahrendt S.R."/>
            <person name="Lipzen A."/>
            <person name="Sullivan W."/>
            <person name="Andreopoulos W.B."/>
            <person name="Clum A."/>
            <person name="Lindquist E."/>
            <person name="Daum C."/>
            <person name="Ramamoorthy G.K."/>
            <person name="Gryganskyi A."/>
            <person name="Culley D."/>
            <person name="Magnuson J.K."/>
            <person name="James T.Y."/>
            <person name="O'Malley M.A."/>
            <person name="Stajich J.E."/>
            <person name="Spatafora J.W."/>
            <person name="Visel A."/>
            <person name="Grigoriev I.V."/>
        </authorList>
    </citation>
    <scope>NUCLEOTIDE SEQUENCE [LARGE SCALE GENOMIC DNA]</scope>
    <source>
        <strain evidence="7 8">CBS 931.73</strain>
    </source>
</reference>
<dbReference type="GO" id="GO:0030154">
    <property type="term" value="P:cell differentiation"/>
    <property type="evidence" value="ECO:0007669"/>
    <property type="project" value="TreeGrafter"/>
</dbReference>
<evidence type="ECO:0000256" key="3">
    <source>
        <dbReference type="ARBA" id="ARBA00023163"/>
    </source>
</evidence>
<dbReference type="InterPro" id="IPR050140">
    <property type="entry name" value="SRY-related_HMG-box_TF-like"/>
</dbReference>
<dbReference type="Proteomes" id="UP000193498">
    <property type="component" value="Unassembled WGS sequence"/>
</dbReference>
<dbReference type="STRING" id="1314790.A0A1Y1X8Z6"/>
<dbReference type="OrthoDB" id="6247875at2759"/>
<dbReference type="PROSITE" id="PS50118">
    <property type="entry name" value="HMG_BOX_2"/>
    <property type="match status" value="1"/>
</dbReference>
<evidence type="ECO:0000256" key="1">
    <source>
        <dbReference type="ARBA" id="ARBA00023015"/>
    </source>
</evidence>
<keyword evidence="2 4" id="KW-0238">DNA-binding</keyword>
<keyword evidence="8" id="KW-1185">Reference proteome</keyword>
<dbReference type="SUPFAM" id="SSF47095">
    <property type="entry name" value="HMG-box"/>
    <property type="match status" value="1"/>
</dbReference>
<feature type="compositionally biased region" description="Basic and acidic residues" evidence="5">
    <location>
        <begin position="203"/>
        <end position="212"/>
    </location>
</feature>
<sequence length="315" mass="35431">MSGIPPIKCFSGVPEFTVNYLPNQPPVVSRPKEDSISLEFALEESPDFFNDFNSNGTQTRESTGSIPEEGEFFFVPNGFVPVLMMDSIASVVEYNLPPEAIPLNHPVWVPHDYPLPASLSKKICPIAPPLAAVPKIPPKVIRKEKTPRPTNAFILFRRENHGRIFQQNPHLSNNDVSKALGKEWKELPESEKEVYRRKARSLQQEHQEKYPDYKFTPQQSRRKRVRPINGSGLSQEQSDVVSPPSSAINKSLAGNESRLTTTARSGYLIFEKNRDKNSPISPGLRPMGMGEAGKWVKGYIEKKRGAFERTKMTAC</sequence>
<dbReference type="SMART" id="SM00398">
    <property type="entry name" value="HMG"/>
    <property type="match status" value="1"/>
</dbReference>
<accession>A0A1Y1X8Z6</accession>
<evidence type="ECO:0000313" key="7">
    <source>
        <dbReference type="EMBL" id="ORX82235.1"/>
    </source>
</evidence>
<organism evidence="7 8">
    <name type="scientific">Basidiobolus meristosporus CBS 931.73</name>
    <dbReference type="NCBI Taxonomy" id="1314790"/>
    <lineage>
        <taxon>Eukaryota</taxon>
        <taxon>Fungi</taxon>
        <taxon>Fungi incertae sedis</taxon>
        <taxon>Zoopagomycota</taxon>
        <taxon>Entomophthoromycotina</taxon>
        <taxon>Basidiobolomycetes</taxon>
        <taxon>Basidiobolales</taxon>
        <taxon>Basidiobolaceae</taxon>
        <taxon>Basidiobolus</taxon>
    </lineage>
</organism>
<keyword evidence="4" id="KW-0539">Nucleus</keyword>
<dbReference type="AlphaFoldDB" id="A0A1Y1X8Z6"/>
<evidence type="ECO:0000256" key="4">
    <source>
        <dbReference type="PROSITE-ProRule" id="PRU00267"/>
    </source>
</evidence>
<dbReference type="InParanoid" id="A0A1Y1X8Z6"/>
<dbReference type="PANTHER" id="PTHR10270:SF161">
    <property type="entry name" value="SEX-DETERMINING REGION Y PROTEIN"/>
    <property type="match status" value="1"/>
</dbReference>
<dbReference type="GO" id="GO:0000978">
    <property type="term" value="F:RNA polymerase II cis-regulatory region sequence-specific DNA binding"/>
    <property type="evidence" value="ECO:0007669"/>
    <property type="project" value="TreeGrafter"/>
</dbReference>
<feature type="domain" description="HMG box" evidence="6">
    <location>
        <begin position="146"/>
        <end position="214"/>
    </location>
</feature>
<protein>
    <recommendedName>
        <fullName evidence="6">HMG box domain-containing protein</fullName>
    </recommendedName>
</protein>
<evidence type="ECO:0000259" key="6">
    <source>
        <dbReference type="PROSITE" id="PS50118"/>
    </source>
</evidence>
<proteinExistence type="predicted"/>
<name>A0A1Y1X8Z6_9FUNG</name>
<feature type="DNA-binding region" description="HMG box" evidence="4">
    <location>
        <begin position="146"/>
        <end position="214"/>
    </location>
</feature>
<comment type="caution">
    <text evidence="7">The sequence shown here is derived from an EMBL/GenBank/DDBJ whole genome shotgun (WGS) entry which is preliminary data.</text>
</comment>
<evidence type="ECO:0000313" key="8">
    <source>
        <dbReference type="Proteomes" id="UP000193498"/>
    </source>
</evidence>